<evidence type="ECO:0000313" key="2">
    <source>
        <dbReference type="EMBL" id="MFM9611653.1"/>
    </source>
</evidence>
<sequence>MRDAIARALAWALLVFTPRHRPGRHTATYLSAQPAAPGPAPVNPWSRPWTGPTKEEAAALFRQQDAATLDLDFHVQRERRRAAALATLGVDYPYTYDGAPFGPDAFTPAEASA</sequence>
<dbReference type="RefSeq" id="WP_409123219.1">
    <property type="nucleotide sequence ID" value="NZ_JBJVNI010000012.1"/>
</dbReference>
<proteinExistence type="predicted"/>
<dbReference type="Proteomes" id="UP001631957">
    <property type="component" value="Unassembled WGS sequence"/>
</dbReference>
<organism evidence="2 3">
    <name type="scientific">Streptomyces niveiscabiei</name>
    <dbReference type="NCBI Taxonomy" id="164115"/>
    <lineage>
        <taxon>Bacteria</taxon>
        <taxon>Bacillati</taxon>
        <taxon>Actinomycetota</taxon>
        <taxon>Actinomycetes</taxon>
        <taxon>Kitasatosporales</taxon>
        <taxon>Streptomycetaceae</taxon>
        <taxon>Streptomyces</taxon>
    </lineage>
</organism>
<protein>
    <submittedName>
        <fullName evidence="2">Uncharacterized protein</fullName>
    </submittedName>
</protein>
<dbReference type="EMBL" id="JBJVNI010000012">
    <property type="protein sequence ID" value="MFM9611653.1"/>
    <property type="molecule type" value="Genomic_DNA"/>
</dbReference>
<gene>
    <name evidence="2" type="ORF">ACKI18_23430</name>
</gene>
<feature type="region of interest" description="Disordered" evidence="1">
    <location>
        <begin position="30"/>
        <end position="51"/>
    </location>
</feature>
<keyword evidence="3" id="KW-1185">Reference proteome</keyword>
<comment type="caution">
    <text evidence="2">The sequence shown here is derived from an EMBL/GenBank/DDBJ whole genome shotgun (WGS) entry which is preliminary data.</text>
</comment>
<name>A0ABW9HU80_9ACTN</name>
<accession>A0ABW9HU80</accession>
<evidence type="ECO:0000256" key="1">
    <source>
        <dbReference type="SAM" id="MobiDB-lite"/>
    </source>
</evidence>
<reference evidence="2 3" key="1">
    <citation type="submission" date="2024-12" db="EMBL/GenBank/DDBJ databases">
        <title>Forecasting of Potato common scab and diversities of Pathogenic streptomyces spp. in china.</title>
        <authorList>
            <person name="Handique U."/>
            <person name="Wu J."/>
        </authorList>
    </citation>
    <scope>NUCLEOTIDE SEQUENCE [LARGE SCALE GENOMIC DNA]</scope>
    <source>
        <strain evidence="2 3">ZRIMU1530</strain>
    </source>
</reference>
<evidence type="ECO:0000313" key="3">
    <source>
        <dbReference type="Proteomes" id="UP001631957"/>
    </source>
</evidence>